<feature type="compositionally biased region" description="Low complexity" evidence="1">
    <location>
        <begin position="368"/>
        <end position="384"/>
    </location>
</feature>
<accession>A0A2V3DUS9</accession>
<feature type="region of interest" description="Disordered" evidence="1">
    <location>
        <begin position="459"/>
        <end position="493"/>
    </location>
</feature>
<evidence type="ECO:0000313" key="4">
    <source>
        <dbReference type="Proteomes" id="UP000246303"/>
    </source>
</evidence>
<evidence type="ECO:0008006" key="5">
    <source>
        <dbReference type="Google" id="ProtNLM"/>
    </source>
</evidence>
<sequence length="614" mass="62384">MNESSNANEEGAPQGPPPEHGQPSAASASEEVSGSDYEFAEPQLDAAIISEDVVESADLEAAEKEAARVEHEAQLAAQGVATGLGENAPPIPDFRNAPTHNPFTEPTAAHRPEMAESPASTLSPEVAATSGSNEEAVPSKGTEPTEVAEPIDWDSATTVLRTDFSQPPVSNNPWSQAAESKNEPLLSLDKPDVPASFEPPAPTQPPASAEQGHAPASPGEPLGEQLPATPEHVQGDAQPAAESATVAAPPTPPHVGPGIADGHGWRRPETPWQQSATPWQPKAGAWQSPAQMARGEADAAAAAAGAAATSVPSIPDVPLAAPPAFGQQNPYGQPGAPAQDQPNGAAANPYGQAGTPGQQPYGAPSQHGAPAFGGAPQTGQQAGPGIPPAPGQFGGPQAPGQFGGPQGLQGPGQFGGPNGPGDGGNKKLFIILGIVLLGLALLGLLGWLLVSFLGTISKSDPGSAPTTAQSQEQKVNPGASGDPAPGADPGTDADVILSQVSPLKWLEGDCLRGFTNASSPADVVYCDTPHGAQLVGAYYYGDSDEFPGVDALKAKAGEVCSDVQLTTEAATIKTLKQMSAYPTETTWKDSGDRRVDCLVLDTRGGNPLKISLTE</sequence>
<dbReference type="Proteomes" id="UP000246303">
    <property type="component" value="Unassembled WGS sequence"/>
</dbReference>
<feature type="compositionally biased region" description="Gly residues" evidence="1">
    <location>
        <begin position="401"/>
        <end position="420"/>
    </location>
</feature>
<feature type="compositionally biased region" description="Low complexity" evidence="1">
    <location>
        <begin position="290"/>
        <end position="308"/>
    </location>
</feature>
<evidence type="ECO:0000256" key="1">
    <source>
        <dbReference type="SAM" id="MobiDB-lite"/>
    </source>
</evidence>
<dbReference type="EMBL" id="QHLZ01000002">
    <property type="protein sequence ID" value="PXA66866.1"/>
    <property type="molecule type" value="Genomic_DNA"/>
</dbReference>
<organism evidence="3 4">
    <name type="scientific">Arthrobacter psychrochitiniphilus</name>
    <dbReference type="NCBI Taxonomy" id="291045"/>
    <lineage>
        <taxon>Bacteria</taxon>
        <taxon>Bacillati</taxon>
        <taxon>Actinomycetota</taxon>
        <taxon>Actinomycetes</taxon>
        <taxon>Micrococcales</taxon>
        <taxon>Micrococcaceae</taxon>
        <taxon>Arthrobacter</taxon>
    </lineage>
</organism>
<feature type="compositionally biased region" description="Polar residues" evidence="1">
    <location>
        <begin position="118"/>
        <end position="133"/>
    </location>
</feature>
<evidence type="ECO:0000256" key="2">
    <source>
        <dbReference type="SAM" id="Phobius"/>
    </source>
</evidence>
<evidence type="ECO:0000313" key="3">
    <source>
        <dbReference type="EMBL" id="PXA66866.1"/>
    </source>
</evidence>
<name>A0A2V3DUS9_9MICC</name>
<dbReference type="RefSeq" id="WP_110105180.1">
    <property type="nucleotide sequence ID" value="NZ_JACBZZ010000001.1"/>
</dbReference>
<reference evidence="3 4" key="1">
    <citation type="submission" date="2018-05" db="EMBL/GenBank/DDBJ databases">
        <title>Genetic diversity of glacier-inhabiting Cryobacterium bacteria in China and description of Cryobacterium mengkeensis sp. nov. and Arthrobacter glacialis sp. nov.</title>
        <authorList>
            <person name="Liu Q."/>
            <person name="Xin Y.-H."/>
        </authorList>
    </citation>
    <scope>NUCLEOTIDE SEQUENCE [LARGE SCALE GENOMIC DNA]</scope>
    <source>
        <strain evidence="3 4">GP3</strain>
    </source>
</reference>
<feature type="region of interest" description="Disordered" evidence="1">
    <location>
        <begin position="1"/>
        <end position="44"/>
    </location>
</feature>
<proteinExistence type="predicted"/>
<dbReference type="AlphaFoldDB" id="A0A2V3DUS9"/>
<keyword evidence="2" id="KW-0812">Transmembrane</keyword>
<protein>
    <recommendedName>
        <fullName evidence="5">Septum formation-related domain-containing protein</fullName>
    </recommendedName>
</protein>
<feature type="compositionally biased region" description="Polar residues" evidence="1">
    <location>
        <begin position="459"/>
        <end position="474"/>
    </location>
</feature>
<dbReference type="OrthoDB" id="3628931at2"/>
<comment type="caution">
    <text evidence="3">The sequence shown here is derived from an EMBL/GenBank/DDBJ whole genome shotgun (WGS) entry which is preliminary data.</text>
</comment>
<keyword evidence="2" id="KW-0472">Membrane</keyword>
<feature type="compositionally biased region" description="Basic and acidic residues" evidence="1">
    <location>
        <begin position="61"/>
        <end position="73"/>
    </location>
</feature>
<feature type="compositionally biased region" description="Low complexity" evidence="1">
    <location>
        <begin position="237"/>
        <end position="248"/>
    </location>
</feature>
<feature type="region of interest" description="Disordered" evidence="1">
    <location>
        <begin position="60"/>
        <end position="420"/>
    </location>
</feature>
<keyword evidence="2" id="KW-1133">Transmembrane helix</keyword>
<gene>
    <name evidence="3" type="ORF">CVS29_04710</name>
</gene>
<keyword evidence="4" id="KW-1185">Reference proteome</keyword>
<feature type="compositionally biased region" description="Polar residues" evidence="1">
    <location>
        <begin position="155"/>
        <end position="179"/>
    </location>
</feature>
<feature type="transmembrane region" description="Helical" evidence="2">
    <location>
        <begin position="428"/>
        <end position="450"/>
    </location>
</feature>